<dbReference type="Gene3D" id="3.10.105.10">
    <property type="entry name" value="Dipeptide-binding Protein, Domain 3"/>
    <property type="match status" value="1"/>
</dbReference>
<dbReference type="PIRSF" id="PIRSF002741">
    <property type="entry name" value="MppA"/>
    <property type="match status" value="1"/>
</dbReference>
<keyword evidence="5" id="KW-1185">Reference proteome</keyword>
<feature type="domain" description="Solute-binding protein family 5" evidence="2">
    <location>
        <begin position="90"/>
        <end position="447"/>
    </location>
</feature>
<evidence type="ECO:0000313" key="4">
    <source>
        <dbReference type="EMBL" id="MCH6266414.1"/>
    </source>
</evidence>
<dbReference type="SUPFAM" id="SSF53850">
    <property type="entry name" value="Periplasmic binding protein-like II"/>
    <property type="match status" value="1"/>
</dbReference>
<evidence type="ECO:0000256" key="1">
    <source>
        <dbReference type="SAM" id="SignalP"/>
    </source>
</evidence>
<evidence type="ECO:0000313" key="5">
    <source>
        <dbReference type="Proteomes" id="UP000677265"/>
    </source>
</evidence>
<dbReference type="Pfam" id="PF00496">
    <property type="entry name" value="SBP_bac_5"/>
    <property type="match status" value="1"/>
</dbReference>
<name>A0A942T613_9BACI</name>
<dbReference type="InterPro" id="IPR030678">
    <property type="entry name" value="Peptide/Ni-bd"/>
</dbReference>
<dbReference type="EMBL" id="JAGYPE010000006">
    <property type="protein sequence ID" value="MBS4185733.1"/>
    <property type="molecule type" value="Genomic_DNA"/>
</dbReference>
<protein>
    <submittedName>
        <fullName evidence="4">ABC transporter substrate-binding protein</fullName>
    </submittedName>
</protein>
<dbReference type="PROSITE" id="PS51257">
    <property type="entry name" value="PROKAR_LIPOPROTEIN"/>
    <property type="match status" value="1"/>
</dbReference>
<dbReference type="InterPro" id="IPR039424">
    <property type="entry name" value="SBP_5"/>
</dbReference>
<dbReference type="InterPro" id="IPR000914">
    <property type="entry name" value="SBP_5_dom"/>
</dbReference>
<feature type="signal peptide" evidence="1">
    <location>
        <begin position="1"/>
        <end position="21"/>
    </location>
</feature>
<dbReference type="GO" id="GO:0015833">
    <property type="term" value="P:peptide transport"/>
    <property type="evidence" value="ECO:0007669"/>
    <property type="project" value="TreeGrafter"/>
</dbReference>
<evidence type="ECO:0000313" key="3">
    <source>
        <dbReference type="EMBL" id="MBS4185733.1"/>
    </source>
</evidence>
<evidence type="ECO:0000259" key="2">
    <source>
        <dbReference type="Pfam" id="PF00496"/>
    </source>
</evidence>
<dbReference type="RefSeq" id="WP_213145568.1">
    <property type="nucleotide sequence ID" value="NZ_JAGYPE020000020.1"/>
</dbReference>
<dbReference type="EMBL" id="JAGYPE020000020">
    <property type="protein sequence ID" value="MCH6266414.1"/>
    <property type="molecule type" value="Genomic_DNA"/>
</dbReference>
<dbReference type="AlphaFoldDB" id="A0A942T613"/>
<dbReference type="Gene3D" id="3.40.190.10">
    <property type="entry name" value="Periplasmic binding protein-like II"/>
    <property type="match status" value="1"/>
</dbReference>
<comment type="caution">
    <text evidence="3">The sequence shown here is derived from an EMBL/GenBank/DDBJ whole genome shotgun (WGS) entry which is preliminary data.</text>
</comment>
<dbReference type="PANTHER" id="PTHR30290">
    <property type="entry name" value="PERIPLASMIC BINDING COMPONENT OF ABC TRANSPORTER"/>
    <property type="match status" value="1"/>
</dbReference>
<accession>A0A942T613</accession>
<proteinExistence type="predicted"/>
<sequence length="536" mass="59930">MKRKWLNIGFLVLLSMILALTGCSSNQTAKKSTGTTQNKSSGEKVLKVALTSDATRLDPHFNSTASDLTVTQPIFNGLIRFKPGTVSGEEIEGDLAESWETNQEGTIWTFHLRKGVQWHNGYGEFTSSDVKWTFERLLDPKTGSPFNSELSVIEKVEAPDPYTAVFYLKNPDSAFLLRILMDGSAGAIVKKEAIEAAGKDSMVKPVGTGPFMLKEYKQGQKVVLEKNPKYFRGEPKLDRIEYLIMSDRNAIDVALEKGEIQMALGEGDHLWLQQMEKKTNMVLDFPEPNIFWGLFLNTAMKPFDDIQVRKAIAHAIDIKKYVKEVYGSSSAGQLASGPIPSKIFGHTDLGIYKYDPELSKELLAKAGYTNGLTLPPQFLSSRDTYVKLMTFIQEELRKVGINMELNKVDVPTYGANIRKDLNGLVLYGRSPKPHAAFALVDHYYGPSTVGMQTAKLNFSHFNKSDQLIEAAGKELDTNKAKEMYKEIQKQIMDDYVVVPLAQTKSVLVRSKNVVLGYDFKGTMSYFYPITETTSIK</sequence>
<dbReference type="GO" id="GO:0042597">
    <property type="term" value="C:periplasmic space"/>
    <property type="evidence" value="ECO:0007669"/>
    <property type="project" value="UniProtKB-ARBA"/>
</dbReference>
<keyword evidence="1" id="KW-0732">Signal</keyword>
<organism evidence="3">
    <name type="scientific">Neobacillus citreus</name>
    <dbReference type="NCBI Taxonomy" id="2833578"/>
    <lineage>
        <taxon>Bacteria</taxon>
        <taxon>Bacillati</taxon>
        <taxon>Bacillota</taxon>
        <taxon>Bacilli</taxon>
        <taxon>Bacillales</taxon>
        <taxon>Bacillaceae</taxon>
        <taxon>Neobacillus</taxon>
    </lineage>
</organism>
<gene>
    <name evidence="4" type="ORF">KHB02_012865</name>
    <name evidence="3" type="ORF">KHB02_30565</name>
</gene>
<feature type="chain" id="PRO_5044697292" evidence="1">
    <location>
        <begin position="22"/>
        <end position="536"/>
    </location>
</feature>
<dbReference type="GO" id="GO:1904680">
    <property type="term" value="F:peptide transmembrane transporter activity"/>
    <property type="evidence" value="ECO:0007669"/>
    <property type="project" value="TreeGrafter"/>
</dbReference>
<dbReference type="GO" id="GO:0043190">
    <property type="term" value="C:ATP-binding cassette (ABC) transporter complex"/>
    <property type="evidence" value="ECO:0007669"/>
    <property type="project" value="InterPro"/>
</dbReference>
<dbReference type="Proteomes" id="UP000677265">
    <property type="component" value="Unassembled WGS sequence"/>
</dbReference>
<reference evidence="3" key="1">
    <citation type="submission" date="2021-05" db="EMBL/GenBank/DDBJ databases">
        <title>Novel Bacillus species.</title>
        <authorList>
            <person name="Liu G."/>
        </authorList>
    </citation>
    <scope>NUCLEOTIDE SEQUENCE</scope>
    <source>
        <strain evidence="3 5">FJAT-50051</strain>
    </source>
</reference>